<protein>
    <submittedName>
        <fullName evidence="1">Jg19762 protein</fullName>
    </submittedName>
</protein>
<organism evidence="1 2">
    <name type="scientific">Pararge aegeria aegeria</name>
    <dbReference type="NCBI Taxonomy" id="348720"/>
    <lineage>
        <taxon>Eukaryota</taxon>
        <taxon>Metazoa</taxon>
        <taxon>Ecdysozoa</taxon>
        <taxon>Arthropoda</taxon>
        <taxon>Hexapoda</taxon>
        <taxon>Insecta</taxon>
        <taxon>Pterygota</taxon>
        <taxon>Neoptera</taxon>
        <taxon>Endopterygota</taxon>
        <taxon>Lepidoptera</taxon>
        <taxon>Glossata</taxon>
        <taxon>Ditrysia</taxon>
        <taxon>Papilionoidea</taxon>
        <taxon>Nymphalidae</taxon>
        <taxon>Satyrinae</taxon>
        <taxon>Satyrini</taxon>
        <taxon>Parargina</taxon>
        <taxon>Pararge</taxon>
    </lineage>
</organism>
<evidence type="ECO:0000313" key="1">
    <source>
        <dbReference type="EMBL" id="CAH2208238.1"/>
    </source>
</evidence>
<proteinExistence type="predicted"/>
<dbReference type="EMBL" id="CAKXAJ010002768">
    <property type="protein sequence ID" value="CAH2208238.1"/>
    <property type="molecule type" value="Genomic_DNA"/>
</dbReference>
<sequence length="276" mass="31846">CVLSVTPIEPAGRDMWINVVESNARAFGWSDNMTKYQALQKLRKTAKIWLDSLQKYETSWTKWKWRQWRDTLSDTFRVSRNMFNSLKELIDTNPSLNQSLYELYFEQKSKIDRLQLGFRHCDIISIIVGSIGDVNISVAAEAEVVWLWGLRQDQAGKYVKDLVINNAVLKVLDPKFQKSKKTLIRLEVHSNHHYVVNKGRDVSPTSHYINEGRGAHYGPGRHGYNSVRISHPIIPRRDAVGLSYHDYVDRSLRHALEKEVLSSGAVVDIRLAYSYT</sequence>
<evidence type="ECO:0000313" key="2">
    <source>
        <dbReference type="Proteomes" id="UP000838756"/>
    </source>
</evidence>
<name>A0A8S4QEB4_9NEOP</name>
<keyword evidence="2" id="KW-1185">Reference proteome</keyword>
<dbReference type="OrthoDB" id="115435at2759"/>
<feature type="non-terminal residue" evidence="1">
    <location>
        <position position="1"/>
    </location>
</feature>
<accession>A0A8S4QEB4</accession>
<dbReference type="AlphaFoldDB" id="A0A8S4QEB4"/>
<comment type="caution">
    <text evidence="1">The sequence shown here is derived from an EMBL/GenBank/DDBJ whole genome shotgun (WGS) entry which is preliminary data.</text>
</comment>
<reference evidence="1" key="1">
    <citation type="submission" date="2022-03" db="EMBL/GenBank/DDBJ databases">
        <authorList>
            <person name="Lindestad O."/>
        </authorList>
    </citation>
    <scope>NUCLEOTIDE SEQUENCE</scope>
</reference>
<dbReference type="Proteomes" id="UP000838756">
    <property type="component" value="Unassembled WGS sequence"/>
</dbReference>
<gene>
    <name evidence="1" type="primary">jg19762</name>
    <name evidence="1" type="ORF">PAEG_LOCUS854</name>
</gene>